<feature type="region of interest" description="Disordered" evidence="1">
    <location>
        <begin position="46"/>
        <end position="66"/>
    </location>
</feature>
<reference evidence="2" key="1">
    <citation type="submission" date="2021-02" db="EMBL/GenBank/DDBJ databases">
        <authorList>
            <person name="Nowell W R."/>
        </authorList>
    </citation>
    <scope>NUCLEOTIDE SEQUENCE</scope>
</reference>
<gene>
    <name evidence="2" type="ORF">UJA718_LOCUS44695</name>
</gene>
<organism evidence="2 3">
    <name type="scientific">Rotaria socialis</name>
    <dbReference type="NCBI Taxonomy" id="392032"/>
    <lineage>
        <taxon>Eukaryota</taxon>
        <taxon>Metazoa</taxon>
        <taxon>Spiralia</taxon>
        <taxon>Gnathifera</taxon>
        <taxon>Rotifera</taxon>
        <taxon>Eurotatoria</taxon>
        <taxon>Bdelloidea</taxon>
        <taxon>Philodinida</taxon>
        <taxon>Philodinidae</taxon>
        <taxon>Rotaria</taxon>
    </lineage>
</organism>
<name>A0A821TS04_9BILA</name>
<dbReference type="EMBL" id="CAJOBP010070437">
    <property type="protein sequence ID" value="CAF4881070.1"/>
    <property type="molecule type" value="Genomic_DNA"/>
</dbReference>
<feature type="non-terminal residue" evidence="2">
    <location>
        <position position="1"/>
    </location>
</feature>
<evidence type="ECO:0000313" key="3">
    <source>
        <dbReference type="Proteomes" id="UP000663873"/>
    </source>
</evidence>
<protein>
    <submittedName>
        <fullName evidence="2">Uncharacterized protein</fullName>
    </submittedName>
</protein>
<feature type="non-terminal residue" evidence="2">
    <location>
        <position position="87"/>
    </location>
</feature>
<dbReference type="AlphaFoldDB" id="A0A821TS04"/>
<accession>A0A821TS04</accession>
<sequence>DVIDGDSYGIMTHDDDELEDDYFTQYRNDINEHEIIQDDQQEHLSQGLSQLSMINKNDDDDDDDDSIPKYLQDELDKLTCTIDRKYL</sequence>
<evidence type="ECO:0000313" key="2">
    <source>
        <dbReference type="EMBL" id="CAF4881070.1"/>
    </source>
</evidence>
<evidence type="ECO:0000256" key="1">
    <source>
        <dbReference type="SAM" id="MobiDB-lite"/>
    </source>
</evidence>
<proteinExistence type="predicted"/>
<keyword evidence="3" id="KW-1185">Reference proteome</keyword>
<comment type="caution">
    <text evidence="2">The sequence shown here is derived from an EMBL/GenBank/DDBJ whole genome shotgun (WGS) entry which is preliminary data.</text>
</comment>
<dbReference type="Proteomes" id="UP000663873">
    <property type="component" value="Unassembled WGS sequence"/>
</dbReference>
<feature type="compositionally biased region" description="Polar residues" evidence="1">
    <location>
        <begin position="46"/>
        <end position="55"/>
    </location>
</feature>